<comment type="caution">
    <text evidence="3">The sequence shown here is derived from an EMBL/GenBank/DDBJ whole genome shotgun (WGS) entry which is preliminary data.</text>
</comment>
<feature type="compositionally biased region" description="Polar residues" evidence="1">
    <location>
        <begin position="214"/>
        <end position="240"/>
    </location>
</feature>
<feature type="region of interest" description="Disordered" evidence="1">
    <location>
        <begin position="173"/>
        <end position="240"/>
    </location>
</feature>
<accession>A0A8H5C3A3</accession>
<evidence type="ECO:0000256" key="1">
    <source>
        <dbReference type="SAM" id="MobiDB-lite"/>
    </source>
</evidence>
<organism evidence="3 4">
    <name type="scientific">Tetrapyrgos nigripes</name>
    <dbReference type="NCBI Taxonomy" id="182062"/>
    <lineage>
        <taxon>Eukaryota</taxon>
        <taxon>Fungi</taxon>
        <taxon>Dikarya</taxon>
        <taxon>Basidiomycota</taxon>
        <taxon>Agaricomycotina</taxon>
        <taxon>Agaricomycetes</taxon>
        <taxon>Agaricomycetidae</taxon>
        <taxon>Agaricales</taxon>
        <taxon>Marasmiineae</taxon>
        <taxon>Marasmiaceae</taxon>
        <taxon>Tetrapyrgos</taxon>
    </lineage>
</organism>
<dbReference type="InterPro" id="IPR046522">
    <property type="entry name" value="DUF6699"/>
</dbReference>
<gene>
    <name evidence="3" type="ORF">D9758_017569</name>
</gene>
<dbReference type="Proteomes" id="UP000559256">
    <property type="component" value="Unassembled WGS sequence"/>
</dbReference>
<dbReference type="Pfam" id="PF20415">
    <property type="entry name" value="DUF6699"/>
    <property type="match status" value="1"/>
</dbReference>
<dbReference type="EMBL" id="JAACJM010000259">
    <property type="protein sequence ID" value="KAF5334472.1"/>
    <property type="molecule type" value="Genomic_DNA"/>
</dbReference>
<dbReference type="OrthoDB" id="2967226at2759"/>
<name>A0A8H5C3A3_9AGAR</name>
<protein>
    <recommendedName>
        <fullName evidence="2">DUF6699 domain-containing protein</fullName>
    </recommendedName>
</protein>
<proteinExistence type="predicted"/>
<feature type="domain" description="DUF6699" evidence="2">
    <location>
        <begin position="2"/>
        <end position="85"/>
    </location>
</feature>
<evidence type="ECO:0000313" key="3">
    <source>
        <dbReference type="EMBL" id="KAF5334472.1"/>
    </source>
</evidence>
<evidence type="ECO:0000259" key="2">
    <source>
        <dbReference type="Pfam" id="PF20415"/>
    </source>
</evidence>
<feature type="compositionally biased region" description="Basic and acidic residues" evidence="1">
    <location>
        <begin position="173"/>
        <end position="194"/>
    </location>
</feature>
<evidence type="ECO:0000313" key="4">
    <source>
        <dbReference type="Proteomes" id="UP000559256"/>
    </source>
</evidence>
<keyword evidence="4" id="KW-1185">Reference proteome</keyword>
<reference evidence="3 4" key="1">
    <citation type="journal article" date="2020" name="ISME J.">
        <title>Uncovering the hidden diversity of litter-decomposition mechanisms in mushroom-forming fungi.</title>
        <authorList>
            <person name="Floudas D."/>
            <person name="Bentzer J."/>
            <person name="Ahren D."/>
            <person name="Johansson T."/>
            <person name="Persson P."/>
            <person name="Tunlid A."/>
        </authorList>
    </citation>
    <scope>NUCLEOTIDE SEQUENCE [LARGE SCALE GENOMIC DNA]</scope>
    <source>
        <strain evidence="3 4">CBS 291.85</strain>
    </source>
</reference>
<sequence>MVTINASNPDVGVTCGDIVKSLSQALYSHTSQSVFMILTSRRKEVVTRAYHFNRSRSPGVPGGVLGKGMRRIDLLGSEGCWGGMKEIEGMREVGLYISNKRKALMDLNNVMNPGGGVAAAAAVVKPEGITKRADELPWCTYEWYNLTSYEWYNLTSYPMTQEEARVLEERQQMVEREHREEGKQRVREEGEHSRDGRRHVLSRADREWGGIEVQPSTGGTASGRATPSQAPSSRPLSTATATSITPTLVLNIAPKPLRSNVNVEFMGRYPDFAPTPFVGSAMLPAGGQMAETLHSLYPSSRLTGSTGDRLPPFTAGPNYGPVLTPLQLSILGVLPILNPLLAPLLNLKPTGPTHTLNGIYSSQVQCVNTLMTHLMFLG</sequence>
<dbReference type="AlphaFoldDB" id="A0A8H5C3A3"/>